<dbReference type="Proteomes" id="UP000010931">
    <property type="component" value="Unassembled WGS sequence"/>
</dbReference>
<dbReference type="GeneID" id="97400523"/>
<reference evidence="2 3" key="1">
    <citation type="journal article" date="2011" name="Plasmid">
        <title>Streptomyces turgidiscabies Car8 contains a modular pathogenicity island that shares virulence genes with other actinobacterial plant pathogens.</title>
        <authorList>
            <person name="Huguet-Tapia J.C."/>
            <person name="Badger J.H."/>
            <person name="Loria R."/>
            <person name="Pettis G.S."/>
        </authorList>
    </citation>
    <scope>NUCLEOTIDE SEQUENCE [LARGE SCALE GENOMIC DNA]</scope>
    <source>
        <strain evidence="2 3">Car8</strain>
    </source>
</reference>
<dbReference type="STRING" id="85558.T45_02285"/>
<feature type="compositionally biased region" description="Low complexity" evidence="1">
    <location>
        <begin position="13"/>
        <end position="22"/>
    </location>
</feature>
<dbReference type="AlphaFoldDB" id="L7EWR1"/>
<gene>
    <name evidence="2" type="ORF">STRTUCAR8_06418</name>
</gene>
<name>L7EWR1_STRT8</name>
<comment type="caution">
    <text evidence="2">The sequence shown here is derived from an EMBL/GenBank/DDBJ whole genome shotgun (WGS) entry which is preliminary data.</text>
</comment>
<dbReference type="RefSeq" id="WP_006382246.1">
    <property type="nucleotide sequence ID" value="NZ_AEJB01000573.1"/>
</dbReference>
<proteinExistence type="predicted"/>
<sequence>MSAGRSRGSDRLATASRETTPAERAAAARLVLKRGTSRDDLRDLLDMLGLDRAAETGGA</sequence>
<organism evidence="2 3">
    <name type="scientific">Streptomyces turgidiscabies (strain Car8)</name>
    <dbReference type="NCBI Taxonomy" id="698760"/>
    <lineage>
        <taxon>Bacteria</taxon>
        <taxon>Bacillati</taxon>
        <taxon>Actinomycetota</taxon>
        <taxon>Actinomycetes</taxon>
        <taxon>Kitasatosporales</taxon>
        <taxon>Streptomycetaceae</taxon>
        <taxon>Streptomyces</taxon>
    </lineage>
</organism>
<dbReference type="EMBL" id="AEJB01000573">
    <property type="protein sequence ID" value="ELP62830.1"/>
    <property type="molecule type" value="Genomic_DNA"/>
</dbReference>
<protein>
    <submittedName>
        <fullName evidence="2">Uncharacterized protein</fullName>
    </submittedName>
</protein>
<keyword evidence="3" id="KW-1185">Reference proteome</keyword>
<evidence type="ECO:0000313" key="3">
    <source>
        <dbReference type="Proteomes" id="UP000010931"/>
    </source>
</evidence>
<accession>L7EWR1</accession>
<evidence type="ECO:0000256" key="1">
    <source>
        <dbReference type="SAM" id="MobiDB-lite"/>
    </source>
</evidence>
<evidence type="ECO:0000313" key="2">
    <source>
        <dbReference type="EMBL" id="ELP62830.1"/>
    </source>
</evidence>
<feature type="region of interest" description="Disordered" evidence="1">
    <location>
        <begin position="1"/>
        <end position="22"/>
    </location>
</feature>